<dbReference type="SUPFAM" id="SSF52374">
    <property type="entry name" value="Nucleotidylyl transferase"/>
    <property type="match status" value="1"/>
</dbReference>
<protein>
    <recommendedName>
        <fullName evidence="10">Probable nicotinate-nucleotide adenylyltransferase</fullName>
        <ecNumber evidence="10">2.7.7.18</ecNumber>
    </recommendedName>
    <alternativeName>
        <fullName evidence="10">Deamido-NAD(+) diphosphorylase</fullName>
    </alternativeName>
    <alternativeName>
        <fullName evidence="10">Deamido-NAD(+) pyrophosphorylase</fullName>
    </alternativeName>
    <alternativeName>
        <fullName evidence="10">Nicotinate mononucleotide adenylyltransferase</fullName>
        <shortName evidence="10">NaMN adenylyltransferase</shortName>
    </alternativeName>
</protein>
<organism evidence="12 13">
    <name type="scientific">Rubrobacter taiwanensis</name>
    <dbReference type="NCBI Taxonomy" id="185139"/>
    <lineage>
        <taxon>Bacteria</taxon>
        <taxon>Bacillati</taxon>
        <taxon>Actinomycetota</taxon>
        <taxon>Rubrobacteria</taxon>
        <taxon>Rubrobacterales</taxon>
        <taxon>Rubrobacteraceae</taxon>
        <taxon>Rubrobacter</taxon>
    </lineage>
</organism>
<evidence type="ECO:0000259" key="11">
    <source>
        <dbReference type="Pfam" id="PF01467"/>
    </source>
</evidence>
<evidence type="ECO:0000256" key="9">
    <source>
        <dbReference type="ARBA" id="ARBA00048721"/>
    </source>
</evidence>
<dbReference type="PANTHER" id="PTHR39321:SF3">
    <property type="entry name" value="PHOSPHOPANTETHEINE ADENYLYLTRANSFERASE"/>
    <property type="match status" value="1"/>
</dbReference>
<name>A0A4R1BJ43_9ACTN</name>
<dbReference type="OrthoDB" id="5295945at2"/>
<evidence type="ECO:0000256" key="5">
    <source>
        <dbReference type="ARBA" id="ARBA00022695"/>
    </source>
</evidence>
<dbReference type="EC" id="2.7.7.18" evidence="10"/>
<dbReference type="AlphaFoldDB" id="A0A4R1BJ43"/>
<dbReference type="HAMAP" id="MF_00244">
    <property type="entry name" value="NaMN_adenylyltr"/>
    <property type="match status" value="1"/>
</dbReference>
<dbReference type="InterPro" id="IPR004821">
    <property type="entry name" value="Cyt_trans-like"/>
</dbReference>
<accession>A0A4R1BJ43</accession>
<dbReference type="PANTHER" id="PTHR39321">
    <property type="entry name" value="NICOTINATE-NUCLEOTIDE ADENYLYLTRANSFERASE-RELATED"/>
    <property type="match status" value="1"/>
</dbReference>
<comment type="caution">
    <text evidence="12">The sequence shown here is derived from an EMBL/GenBank/DDBJ whole genome shotgun (WGS) entry which is preliminary data.</text>
</comment>
<dbReference type="CDD" id="cd02165">
    <property type="entry name" value="NMNAT"/>
    <property type="match status" value="1"/>
</dbReference>
<keyword evidence="13" id="KW-1185">Reference proteome</keyword>
<evidence type="ECO:0000256" key="8">
    <source>
        <dbReference type="ARBA" id="ARBA00023027"/>
    </source>
</evidence>
<evidence type="ECO:0000256" key="6">
    <source>
        <dbReference type="ARBA" id="ARBA00022741"/>
    </source>
</evidence>
<gene>
    <name evidence="10" type="primary">nadD</name>
    <name evidence="12" type="ORF">E0L93_07290</name>
</gene>
<dbReference type="UniPathway" id="UPA00253">
    <property type="reaction ID" value="UER00332"/>
</dbReference>
<proteinExistence type="inferred from homology"/>
<sequence>MRVGIFGGTFDPVHVGHLIIAEQVSDALGLERVLFVPSGMPPHKAAESVQAGAWDRLEMVREAVRGNPRFVVESLEVEAGGPMYSVDTTIALKEKYGDGEWYFISGADAVCDLLTWKDPDRLLEEAVMVAATRPGYDLSALNHLAEELRNFHRILPVECSRIDISSTEIRSRRARGRSIRYMVPEPVYRIIEKRGIYSLEERVERSESLNRSQIP</sequence>
<comment type="function">
    <text evidence="1 10">Catalyzes the reversible adenylation of nicotinate mononucleotide (NaMN) to nicotinic acid adenine dinucleotide (NaAD).</text>
</comment>
<dbReference type="Pfam" id="PF01467">
    <property type="entry name" value="CTP_transf_like"/>
    <property type="match status" value="1"/>
</dbReference>
<comment type="similarity">
    <text evidence="10">Belongs to the NadD family.</text>
</comment>
<keyword evidence="4 10" id="KW-0808">Transferase</keyword>
<keyword evidence="3 10" id="KW-0662">Pyridine nucleotide biosynthesis</keyword>
<keyword evidence="5 10" id="KW-0548">Nucleotidyltransferase</keyword>
<evidence type="ECO:0000256" key="3">
    <source>
        <dbReference type="ARBA" id="ARBA00022642"/>
    </source>
</evidence>
<reference evidence="12 13" key="1">
    <citation type="submission" date="2019-03" db="EMBL/GenBank/DDBJ databases">
        <title>Whole genome sequence of a novel Rubrobacter taiwanensis strain, isolated from Yellowstone National Park.</title>
        <authorList>
            <person name="Freed S."/>
            <person name="Ramaley R.F."/>
            <person name="Kyndt J.A."/>
        </authorList>
    </citation>
    <scope>NUCLEOTIDE SEQUENCE [LARGE SCALE GENOMIC DNA]</scope>
    <source>
        <strain evidence="12 13">Yellowstone</strain>
    </source>
</reference>
<dbReference type="GO" id="GO:0009435">
    <property type="term" value="P:NAD+ biosynthetic process"/>
    <property type="evidence" value="ECO:0007669"/>
    <property type="project" value="UniProtKB-UniRule"/>
</dbReference>
<dbReference type="EMBL" id="SKBU01000014">
    <property type="protein sequence ID" value="TCJ17326.1"/>
    <property type="molecule type" value="Genomic_DNA"/>
</dbReference>
<comment type="pathway">
    <text evidence="2 10">Cofactor biosynthesis; NAD(+) biosynthesis; deamido-NAD(+) from nicotinate D-ribonucleotide: step 1/1.</text>
</comment>
<evidence type="ECO:0000256" key="1">
    <source>
        <dbReference type="ARBA" id="ARBA00002324"/>
    </source>
</evidence>
<evidence type="ECO:0000313" key="13">
    <source>
        <dbReference type="Proteomes" id="UP000295244"/>
    </source>
</evidence>
<evidence type="ECO:0000256" key="2">
    <source>
        <dbReference type="ARBA" id="ARBA00005019"/>
    </source>
</evidence>
<dbReference type="InterPro" id="IPR005248">
    <property type="entry name" value="NadD/NMNAT"/>
</dbReference>
<dbReference type="Proteomes" id="UP000295244">
    <property type="component" value="Unassembled WGS sequence"/>
</dbReference>
<feature type="domain" description="Cytidyltransferase-like" evidence="11">
    <location>
        <begin position="5"/>
        <end position="172"/>
    </location>
</feature>
<dbReference type="NCBIfam" id="TIGR00482">
    <property type="entry name" value="nicotinate (nicotinamide) nucleotide adenylyltransferase"/>
    <property type="match status" value="1"/>
</dbReference>
<evidence type="ECO:0000256" key="7">
    <source>
        <dbReference type="ARBA" id="ARBA00022840"/>
    </source>
</evidence>
<dbReference type="GO" id="GO:0004515">
    <property type="term" value="F:nicotinate-nucleotide adenylyltransferase activity"/>
    <property type="evidence" value="ECO:0007669"/>
    <property type="project" value="UniProtKB-UniRule"/>
</dbReference>
<keyword evidence="8 10" id="KW-0520">NAD</keyword>
<comment type="catalytic activity">
    <reaction evidence="9 10">
        <text>nicotinate beta-D-ribonucleotide + ATP + H(+) = deamido-NAD(+) + diphosphate</text>
        <dbReference type="Rhea" id="RHEA:22860"/>
        <dbReference type="ChEBI" id="CHEBI:15378"/>
        <dbReference type="ChEBI" id="CHEBI:30616"/>
        <dbReference type="ChEBI" id="CHEBI:33019"/>
        <dbReference type="ChEBI" id="CHEBI:57502"/>
        <dbReference type="ChEBI" id="CHEBI:58437"/>
        <dbReference type="EC" id="2.7.7.18"/>
    </reaction>
</comment>
<evidence type="ECO:0000256" key="10">
    <source>
        <dbReference type="HAMAP-Rule" id="MF_00244"/>
    </source>
</evidence>
<dbReference type="RefSeq" id="WP_132690459.1">
    <property type="nucleotide sequence ID" value="NZ_SKBU01000014.1"/>
</dbReference>
<keyword evidence="6 10" id="KW-0547">Nucleotide-binding</keyword>
<dbReference type="Gene3D" id="3.40.50.620">
    <property type="entry name" value="HUPs"/>
    <property type="match status" value="1"/>
</dbReference>
<dbReference type="GO" id="GO:0005524">
    <property type="term" value="F:ATP binding"/>
    <property type="evidence" value="ECO:0007669"/>
    <property type="project" value="UniProtKB-KW"/>
</dbReference>
<evidence type="ECO:0000313" key="12">
    <source>
        <dbReference type="EMBL" id="TCJ17326.1"/>
    </source>
</evidence>
<dbReference type="NCBIfam" id="TIGR00125">
    <property type="entry name" value="cyt_tran_rel"/>
    <property type="match status" value="1"/>
</dbReference>
<dbReference type="InterPro" id="IPR014729">
    <property type="entry name" value="Rossmann-like_a/b/a_fold"/>
</dbReference>
<dbReference type="NCBIfam" id="NF000840">
    <property type="entry name" value="PRK00071.1-3"/>
    <property type="match status" value="1"/>
</dbReference>
<keyword evidence="7 10" id="KW-0067">ATP-binding</keyword>
<evidence type="ECO:0000256" key="4">
    <source>
        <dbReference type="ARBA" id="ARBA00022679"/>
    </source>
</evidence>